<evidence type="ECO:0000313" key="3">
    <source>
        <dbReference type="EMBL" id="KAF4496823.1"/>
    </source>
</evidence>
<gene>
    <name evidence="3" type="ORF">FAGAP_7031</name>
</gene>
<comment type="caution">
    <text evidence="3">The sequence shown here is derived from an EMBL/GenBank/DDBJ whole genome shotgun (WGS) entry which is preliminary data.</text>
</comment>
<name>A0A9P5EDE6_9HYPO</name>
<dbReference type="SUPFAM" id="SSF75304">
    <property type="entry name" value="Amidase signature (AS) enzymes"/>
    <property type="match status" value="1"/>
</dbReference>
<sequence>MTSSASPEEPTDQWVDFHCPVNPRGDGYQSPSSSSTGAATSLAGYEWLDSSIAGDSAGSVRAPAPRNGLFSLRPSFGSTSMNGIPVNSPAFDTVGQFGRSLDDLQFIVSHTFENVHQSFSEFPSRILYPREFYPLANAEKLVMTEEFVKILEDFLGVKRTPFSFVEEWEKNPPKDAGGLPLLEYTEKNRDAGKDVTLQEYEVYLKQVEVFRNWFTENFMGPDSKTLSNAILIMPYGEPHPEYRDEANPPTRTFPTITEKFISPILHAPQLVLPFAQIPYPSKVSGRSEMRPIASNMIGAKGSDLMLIKLATEAFKKAGWPTSIQTGRYMYPVADNVRNVGSASSESLAAFETRQRAVQELQRNFENKNSEFVCNAM</sequence>
<protein>
    <submittedName>
        <fullName evidence="3">Amidase signature domain</fullName>
    </submittedName>
</protein>
<proteinExistence type="predicted"/>
<dbReference type="EMBL" id="LUFC02000501">
    <property type="protein sequence ID" value="KAF4496823.1"/>
    <property type="molecule type" value="Genomic_DNA"/>
</dbReference>
<dbReference type="PANTHER" id="PTHR46310">
    <property type="entry name" value="AMIDASE 1"/>
    <property type="match status" value="1"/>
</dbReference>
<dbReference type="AlphaFoldDB" id="A0A9P5EDE6"/>
<dbReference type="OrthoDB" id="5423360at2759"/>
<evidence type="ECO:0000313" key="4">
    <source>
        <dbReference type="Proteomes" id="UP000737391"/>
    </source>
</evidence>
<dbReference type="Proteomes" id="UP000737391">
    <property type="component" value="Unassembled WGS sequence"/>
</dbReference>
<feature type="region of interest" description="Disordered" evidence="1">
    <location>
        <begin position="1"/>
        <end position="38"/>
    </location>
</feature>
<dbReference type="Pfam" id="PF01425">
    <property type="entry name" value="Amidase"/>
    <property type="match status" value="1"/>
</dbReference>
<dbReference type="PANTHER" id="PTHR46310:SF7">
    <property type="entry name" value="AMIDASE 1"/>
    <property type="match status" value="1"/>
</dbReference>
<evidence type="ECO:0000256" key="1">
    <source>
        <dbReference type="SAM" id="MobiDB-lite"/>
    </source>
</evidence>
<feature type="domain" description="Amidase" evidence="2">
    <location>
        <begin position="20"/>
        <end position="117"/>
    </location>
</feature>
<dbReference type="InterPro" id="IPR036928">
    <property type="entry name" value="AS_sf"/>
</dbReference>
<organism evidence="3 4">
    <name type="scientific">Fusarium agapanthi</name>
    <dbReference type="NCBI Taxonomy" id="1803897"/>
    <lineage>
        <taxon>Eukaryota</taxon>
        <taxon>Fungi</taxon>
        <taxon>Dikarya</taxon>
        <taxon>Ascomycota</taxon>
        <taxon>Pezizomycotina</taxon>
        <taxon>Sordariomycetes</taxon>
        <taxon>Hypocreomycetidae</taxon>
        <taxon>Hypocreales</taxon>
        <taxon>Nectriaceae</taxon>
        <taxon>Fusarium</taxon>
        <taxon>Fusarium fujikuroi species complex</taxon>
    </lineage>
</organism>
<keyword evidence="4" id="KW-1185">Reference proteome</keyword>
<reference evidence="3" key="1">
    <citation type="submission" date="2020-01" db="EMBL/GenBank/DDBJ databases">
        <title>Identification and distribution of gene clusters putatively required for synthesis of sphingolipid metabolism inhibitors in phylogenetically diverse species of the filamentous fungus Fusarium.</title>
        <authorList>
            <person name="Kim H.-S."/>
            <person name="Busman M."/>
            <person name="Brown D.W."/>
            <person name="Divon H."/>
            <person name="Uhlig S."/>
            <person name="Proctor R.H."/>
        </authorList>
    </citation>
    <scope>NUCLEOTIDE SEQUENCE</scope>
    <source>
        <strain evidence="3">NRRL 31653</strain>
    </source>
</reference>
<dbReference type="Gene3D" id="3.90.1300.10">
    <property type="entry name" value="Amidase signature (AS) domain"/>
    <property type="match status" value="1"/>
</dbReference>
<dbReference type="InterPro" id="IPR023631">
    <property type="entry name" value="Amidase_dom"/>
</dbReference>
<evidence type="ECO:0000259" key="2">
    <source>
        <dbReference type="Pfam" id="PF01425"/>
    </source>
</evidence>
<accession>A0A9P5EDE6</accession>